<evidence type="ECO:0000313" key="2">
    <source>
        <dbReference type="EMBL" id="GIF85705.1"/>
    </source>
</evidence>
<evidence type="ECO:0000256" key="1">
    <source>
        <dbReference type="SAM" id="MobiDB-lite"/>
    </source>
</evidence>
<accession>A0A8J3NM06</accession>
<reference evidence="2 3" key="1">
    <citation type="submission" date="2021-01" db="EMBL/GenBank/DDBJ databases">
        <title>Whole genome shotgun sequence of Catellatospora bangladeshensis NBRC 107357.</title>
        <authorList>
            <person name="Komaki H."/>
            <person name="Tamura T."/>
        </authorList>
    </citation>
    <scope>NUCLEOTIDE SEQUENCE [LARGE SCALE GENOMIC DNA]</scope>
    <source>
        <strain evidence="2 3">NBRC 107357</strain>
    </source>
</reference>
<gene>
    <name evidence="2" type="ORF">Cba03nite_70540</name>
</gene>
<feature type="region of interest" description="Disordered" evidence="1">
    <location>
        <begin position="252"/>
        <end position="281"/>
    </location>
</feature>
<dbReference type="AlphaFoldDB" id="A0A8J3NM06"/>
<protein>
    <submittedName>
        <fullName evidence="2">Uncharacterized protein</fullName>
    </submittedName>
</protein>
<organism evidence="2 3">
    <name type="scientific">Catellatospora bangladeshensis</name>
    <dbReference type="NCBI Taxonomy" id="310355"/>
    <lineage>
        <taxon>Bacteria</taxon>
        <taxon>Bacillati</taxon>
        <taxon>Actinomycetota</taxon>
        <taxon>Actinomycetes</taxon>
        <taxon>Micromonosporales</taxon>
        <taxon>Micromonosporaceae</taxon>
        <taxon>Catellatospora</taxon>
    </lineage>
</organism>
<keyword evidence="3" id="KW-1185">Reference proteome</keyword>
<sequence>MDMNKWFYRAVGAVGVASGVMLLGNGVAHAEGNASAKPTADPQAMRGLVADLFSPTGGLHDLGLSLDTPDTRVSAGLVADGPLSITRGAGNVGITAHAPGIQDISLAGKLPRLSDMAPRTNLLSSATSLLTGVTAETGRVEALPLPGLDMLSSGPLGGLLGGTPGGSPIAGLSNGPLGGLANGLVGADGNGTVGGLTSGLLGGDASPLGGLTGGLTGGDSPLGALGGLTGGDSPLGALGGLTGGLTGGDKGASPLSGLTDGLTGGLTGGLAGERNNAPAPAPRPLGDISQDHFGDWLDTPGDLPVDQVMRQAVIDPLVDTAALDPADALGVTLDPGLSAQVADATSQIVPALIADAMGKNSSIDDLLGATDIGATEAAGPAEGLPIVDKLPLVGDVLGNGGPLDGVLVVGDIAKQLPGVRDVVNGKLGLDTVTKLPIVGGMLSSGIVQGGKPGSSLPIVGSVPIVGDALGKVTGNLSGGLNPGRGANLLNREPVVGTAMPVAQTLPAPAMVAAQPHVGRHRATERPVAGEDAEYTESATEAAPLPGLGDLPLLGSLAGGAGGGLPLVGDLLGGLPLVSSLPILGDMGTSMEVLRNLPVVGTAAGLLPLG</sequence>
<comment type="caution">
    <text evidence="2">The sequence shown here is derived from an EMBL/GenBank/DDBJ whole genome shotgun (WGS) entry which is preliminary data.</text>
</comment>
<evidence type="ECO:0000313" key="3">
    <source>
        <dbReference type="Proteomes" id="UP000601223"/>
    </source>
</evidence>
<dbReference type="EMBL" id="BONF01000051">
    <property type="protein sequence ID" value="GIF85705.1"/>
    <property type="molecule type" value="Genomic_DNA"/>
</dbReference>
<proteinExistence type="predicted"/>
<name>A0A8J3NM06_9ACTN</name>
<feature type="compositionally biased region" description="Gly residues" evidence="1">
    <location>
        <begin position="262"/>
        <end position="271"/>
    </location>
</feature>
<dbReference type="Proteomes" id="UP000601223">
    <property type="component" value="Unassembled WGS sequence"/>
</dbReference>